<comment type="cofactor">
    <cofactor evidence="1">
        <name>Mg(2+)</name>
        <dbReference type="ChEBI" id="CHEBI:18420"/>
    </cofactor>
</comment>
<dbReference type="InterPro" id="IPR000086">
    <property type="entry name" value="NUDIX_hydrolase_dom"/>
</dbReference>
<proteinExistence type="predicted"/>
<gene>
    <name evidence="4" type="ordered locus">Kfla_3006</name>
</gene>
<dbReference type="KEGG" id="kfl:Kfla_3006"/>
<accession>D2Q1T1</accession>
<organism evidence="4 5">
    <name type="scientific">Kribbella flavida (strain DSM 17836 / JCM 10339 / NBRC 14399)</name>
    <dbReference type="NCBI Taxonomy" id="479435"/>
    <lineage>
        <taxon>Bacteria</taxon>
        <taxon>Bacillati</taxon>
        <taxon>Actinomycetota</taxon>
        <taxon>Actinomycetes</taxon>
        <taxon>Propionibacteriales</taxon>
        <taxon>Kribbellaceae</taxon>
        <taxon>Kribbella</taxon>
    </lineage>
</organism>
<dbReference type="eggNOG" id="COG1051">
    <property type="taxonomic scope" value="Bacteria"/>
</dbReference>
<keyword evidence="2 4" id="KW-0378">Hydrolase</keyword>
<evidence type="ECO:0000259" key="3">
    <source>
        <dbReference type="PROSITE" id="PS51462"/>
    </source>
</evidence>
<evidence type="ECO:0000313" key="5">
    <source>
        <dbReference type="Proteomes" id="UP000007967"/>
    </source>
</evidence>
<dbReference type="PANTHER" id="PTHR43046:SF14">
    <property type="entry name" value="MUTT_NUDIX FAMILY PROTEIN"/>
    <property type="match status" value="1"/>
</dbReference>
<keyword evidence="5" id="KW-1185">Reference proteome</keyword>
<dbReference type="PROSITE" id="PS51462">
    <property type="entry name" value="NUDIX"/>
    <property type="match status" value="1"/>
</dbReference>
<dbReference type="HOGENOM" id="CLU_037162_7_0_11"/>
<sequence>MGYEGSYTWRLRQHVGHELLVMPGAQVVVVDAEERMLFQRRRDSGEWEFPGGAAEPGSSFRSTAVQELFEEAGLRVRDHDLVPFASLSEPDVHVITYPNGDRMHCFALCFEARCWDGQVRVEPEEVAEVTFRRPDDAPEPLQAQTRVVLELYLAYRASGVFQAR</sequence>
<evidence type="ECO:0000256" key="2">
    <source>
        <dbReference type="ARBA" id="ARBA00022801"/>
    </source>
</evidence>
<dbReference type="RefSeq" id="WP_012920626.1">
    <property type="nucleotide sequence ID" value="NC_013729.1"/>
</dbReference>
<evidence type="ECO:0000256" key="1">
    <source>
        <dbReference type="ARBA" id="ARBA00001946"/>
    </source>
</evidence>
<name>D2Q1T1_KRIFD</name>
<dbReference type="Proteomes" id="UP000007967">
    <property type="component" value="Chromosome"/>
</dbReference>
<reference evidence="5" key="1">
    <citation type="submission" date="2009-09" db="EMBL/GenBank/DDBJ databases">
        <title>The complete genome of Kribbella flavida DSM 17836.</title>
        <authorList>
            <consortium name="US DOE Joint Genome Institute (JGI-PGF)"/>
            <person name="Lucas S."/>
            <person name="Copeland A."/>
            <person name="Lapidus A."/>
            <person name="Glavina del Rio T."/>
            <person name="Dalin E."/>
            <person name="Tice H."/>
            <person name="Bruce D."/>
            <person name="Goodwin L."/>
            <person name="Pitluck S."/>
            <person name="Kyrpides N."/>
            <person name="Mavromatis K."/>
            <person name="Ivanova N."/>
            <person name="Saunders E."/>
            <person name="Brettin T."/>
            <person name="Detter J.C."/>
            <person name="Han C."/>
            <person name="Larimer F."/>
            <person name="Land M."/>
            <person name="Hauser L."/>
            <person name="Markowitz V."/>
            <person name="Cheng J.-F."/>
            <person name="Hugenholtz P."/>
            <person name="Woyke T."/>
            <person name="Wu D."/>
            <person name="Pukall R."/>
            <person name="Klenk H.-P."/>
            <person name="Eisen J.A."/>
        </authorList>
    </citation>
    <scope>NUCLEOTIDE SEQUENCE [LARGE SCALE GENOMIC DNA]</scope>
    <source>
        <strain evidence="5">DSM 17836 / JCM 10339 / NBRC 14399</strain>
    </source>
</reference>
<dbReference type="Pfam" id="PF00293">
    <property type="entry name" value="NUDIX"/>
    <property type="match status" value="1"/>
</dbReference>
<evidence type="ECO:0000313" key="4">
    <source>
        <dbReference type="EMBL" id="ADB32070.1"/>
    </source>
</evidence>
<feature type="domain" description="Nudix hydrolase" evidence="3">
    <location>
        <begin position="20"/>
        <end position="154"/>
    </location>
</feature>
<dbReference type="PANTHER" id="PTHR43046">
    <property type="entry name" value="GDP-MANNOSE MANNOSYL HYDROLASE"/>
    <property type="match status" value="1"/>
</dbReference>
<dbReference type="EMBL" id="CP001736">
    <property type="protein sequence ID" value="ADB32070.1"/>
    <property type="molecule type" value="Genomic_DNA"/>
</dbReference>
<protein>
    <submittedName>
        <fullName evidence="4">NUDIX hydrolase</fullName>
    </submittedName>
</protein>
<dbReference type="OrthoDB" id="9814308at2"/>
<reference evidence="4 5" key="2">
    <citation type="journal article" date="2010" name="Stand. Genomic Sci.">
        <title>Complete genome sequence of Kribbella flavida type strain (IFO 14399).</title>
        <authorList>
            <person name="Pukall R."/>
            <person name="Lapidus A."/>
            <person name="Glavina Del Rio T."/>
            <person name="Copeland A."/>
            <person name="Tice H."/>
            <person name="Cheng J.-F."/>
            <person name="Lucas S."/>
            <person name="Chen F."/>
            <person name="Nolan M."/>
            <person name="LaButti K."/>
            <person name="Pati A."/>
            <person name="Ivanova N."/>
            <person name="Mavrommatis K."/>
            <person name="Mikhailova N."/>
            <person name="Pitluck S."/>
            <person name="Bruce D."/>
            <person name="Goodwin L."/>
            <person name="Land M."/>
            <person name="Hauser L."/>
            <person name="Chang Y.-J."/>
            <person name="Jeffries C.D."/>
            <person name="Chen A."/>
            <person name="Palaniappan K."/>
            <person name="Chain P."/>
            <person name="Rohde M."/>
            <person name="Goeker M."/>
            <person name="Bristow J."/>
            <person name="Eisen J.A."/>
            <person name="Markowitz V."/>
            <person name="Hugenholtz P."/>
            <person name="Kyrpides N.C."/>
            <person name="Klenk H.-P."/>
            <person name="Brettin T."/>
        </authorList>
    </citation>
    <scope>NUCLEOTIDE SEQUENCE [LARGE SCALE GENOMIC DNA]</scope>
    <source>
        <strain evidence="5">DSM 17836 / JCM 10339 / NBRC 14399</strain>
    </source>
</reference>
<dbReference type="InterPro" id="IPR015797">
    <property type="entry name" value="NUDIX_hydrolase-like_dom_sf"/>
</dbReference>
<dbReference type="GO" id="GO:0016787">
    <property type="term" value="F:hydrolase activity"/>
    <property type="evidence" value="ECO:0007669"/>
    <property type="project" value="UniProtKB-KW"/>
</dbReference>
<dbReference type="AlphaFoldDB" id="D2Q1T1"/>
<dbReference type="SUPFAM" id="SSF55811">
    <property type="entry name" value="Nudix"/>
    <property type="match status" value="1"/>
</dbReference>
<dbReference type="Gene3D" id="3.90.79.10">
    <property type="entry name" value="Nucleoside Triphosphate Pyrophosphohydrolase"/>
    <property type="match status" value="1"/>
</dbReference>